<feature type="region of interest" description="Disordered" evidence="1">
    <location>
        <begin position="1"/>
        <end position="106"/>
    </location>
</feature>
<evidence type="ECO:0000256" key="1">
    <source>
        <dbReference type="SAM" id="MobiDB-lite"/>
    </source>
</evidence>
<accession>A0ABN8ZH97</accession>
<name>A0ABN8ZH97_RANTA</name>
<protein>
    <submittedName>
        <fullName evidence="2">Uncharacterized protein</fullName>
    </submittedName>
</protein>
<evidence type="ECO:0000313" key="2">
    <source>
        <dbReference type="EMBL" id="CAI9171209.1"/>
    </source>
</evidence>
<gene>
    <name evidence="2" type="ORF">MRATA1EN1_LOCUS20171</name>
</gene>
<proteinExistence type="predicted"/>
<feature type="compositionally biased region" description="Polar residues" evidence="1">
    <location>
        <begin position="31"/>
        <end position="40"/>
    </location>
</feature>
<dbReference type="Proteomes" id="UP001176941">
    <property type="component" value="Chromosome 30"/>
</dbReference>
<organism evidence="2 3">
    <name type="scientific">Rangifer tarandus platyrhynchus</name>
    <name type="common">Svalbard reindeer</name>
    <dbReference type="NCBI Taxonomy" id="3082113"/>
    <lineage>
        <taxon>Eukaryota</taxon>
        <taxon>Metazoa</taxon>
        <taxon>Chordata</taxon>
        <taxon>Craniata</taxon>
        <taxon>Vertebrata</taxon>
        <taxon>Euteleostomi</taxon>
        <taxon>Mammalia</taxon>
        <taxon>Eutheria</taxon>
        <taxon>Laurasiatheria</taxon>
        <taxon>Artiodactyla</taxon>
        <taxon>Ruminantia</taxon>
        <taxon>Pecora</taxon>
        <taxon>Cervidae</taxon>
        <taxon>Odocoileinae</taxon>
        <taxon>Rangifer</taxon>
    </lineage>
</organism>
<reference evidence="2" key="1">
    <citation type="submission" date="2023-04" db="EMBL/GenBank/DDBJ databases">
        <authorList>
            <consortium name="ELIXIR-Norway"/>
        </authorList>
    </citation>
    <scope>NUCLEOTIDE SEQUENCE [LARGE SCALE GENOMIC DNA]</scope>
</reference>
<evidence type="ECO:0000313" key="3">
    <source>
        <dbReference type="Proteomes" id="UP001176941"/>
    </source>
</evidence>
<keyword evidence="3" id="KW-1185">Reference proteome</keyword>
<sequence length="106" mass="11054">MAPAPKHPPRPGLASPHKEHSPGPRAALPSSCLQGTQSRARSLALTARSGIGTFGPYAPPWPRACPRMAGTTPDRAHLSWRRHAVHSGDPIRPPAAAPPMASAALP</sequence>
<dbReference type="EMBL" id="OX459966">
    <property type="protein sequence ID" value="CAI9171209.1"/>
    <property type="molecule type" value="Genomic_DNA"/>
</dbReference>